<dbReference type="RefSeq" id="WP_030228409.1">
    <property type="nucleotide sequence ID" value="NZ_CP024985.1"/>
</dbReference>
<dbReference type="EMBL" id="CP024985">
    <property type="protein sequence ID" value="ATZ26023.1"/>
    <property type="molecule type" value="Genomic_DNA"/>
</dbReference>
<dbReference type="Proteomes" id="UP000231791">
    <property type="component" value="Chromosome"/>
</dbReference>
<gene>
    <name evidence="1" type="ORF">SLAV_21015</name>
</gene>
<dbReference type="AlphaFoldDB" id="A0A2K8PJR7"/>
<dbReference type="GeneID" id="49385236"/>
<sequence length="128" mass="14014">MSDAPAGPARPGWEPLSEDVRRCLELLLPEADAFLGGYRAQVSYARMHRGECSCPCVYLSVDAERVGPAARPADGRPVASGSLTDAQESYLGEAMLFVHDGFLADLQFCVWEDPSALEPPLWERLTPY</sequence>
<dbReference type="OrthoDB" id="4288727at2"/>
<evidence type="ECO:0000313" key="2">
    <source>
        <dbReference type="Proteomes" id="UP000231791"/>
    </source>
</evidence>
<name>A0A2K8PJR7_STRLA</name>
<dbReference type="KEGG" id="slx:SLAV_21015"/>
<evidence type="ECO:0000313" key="1">
    <source>
        <dbReference type="EMBL" id="ATZ26023.1"/>
    </source>
</evidence>
<accession>A0A2K8PJR7</accession>
<protein>
    <submittedName>
        <fullName evidence="1">Uncharacterized protein</fullName>
    </submittedName>
</protein>
<reference evidence="1 2" key="1">
    <citation type="submission" date="2017-11" db="EMBL/GenBank/DDBJ databases">
        <title>Complete genome sequence of Streptomyces lavendulae subsp. lavendulae CCM 3239 (formerly 'Streptomyces aureofaciens CCM 3239'), the producer of the angucycline-type antibiotic auricin.</title>
        <authorList>
            <person name="Busche T."/>
            <person name="Novakova R."/>
            <person name="Al'Dilaimi A."/>
            <person name="Homerova D."/>
            <person name="Feckova L."/>
            <person name="Rezuchova B."/>
            <person name="Mingyar E."/>
            <person name="Csolleiova D."/>
            <person name="Bekeova C."/>
            <person name="Winkler A."/>
            <person name="Sevcikova B."/>
            <person name="Kalinowski J."/>
            <person name="Kormanec J."/>
            <person name="Ruckert C."/>
        </authorList>
    </citation>
    <scope>NUCLEOTIDE SEQUENCE [LARGE SCALE GENOMIC DNA]</scope>
    <source>
        <strain evidence="1 2">CCM 3239</strain>
    </source>
</reference>
<keyword evidence="2" id="KW-1185">Reference proteome</keyword>
<organism evidence="1 2">
    <name type="scientific">Streptomyces lavendulae subsp. lavendulae</name>
    <dbReference type="NCBI Taxonomy" id="58340"/>
    <lineage>
        <taxon>Bacteria</taxon>
        <taxon>Bacillati</taxon>
        <taxon>Actinomycetota</taxon>
        <taxon>Actinomycetes</taxon>
        <taxon>Kitasatosporales</taxon>
        <taxon>Streptomycetaceae</taxon>
        <taxon>Streptomyces</taxon>
    </lineage>
</organism>
<proteinExistence type="predicted"/>